<evidence type="ECO:0000256" key="4">
    <source>
        <dbReference type="SAM" id="MobiDB-lite"/>
    </source>
</evidence>
<dbReference type="InterPro" id="IPR003891">
    <property type="entry name" value="Initiation_fac_eIF4g_MI"/>
</dbReference>
<dbReference type="PANTHER" id="PTHR18034:SF6">
    <property type="entry name" value="MI DOMAIN-CONTAINING PROTEIN"/>
    <property type="match status" value="1"/>
</dbReference>
<reference evidence="5" key="1">
    <citation type="submission" date="2015-06" db="UniProtKB">
        <authorList>
            <consortium name="EnsemblPlants"/>
        </authorList>
    </citation>
    <scope>IDENTIFICATION</scope>
</reference>
<accession>N1R1R3</accession>
<comment type="subcellular location">
    <subcellularLocation>
        <location evidence="1">Nucleus</location>
    </subcellularLocation>
</comment>
<sequence length="326" mass="36594">MLADGLLKQLQCILVDGDVDRRIGFLIEGLFAVRRTQFRGHPPVRPELDLVEQDDQFTHQIEIPLEDSHADQLDPETHLDVFKPSATFVQDEAAYEDLKRSMLGDDGEVIEEDEPNDDDDDDSEDMEVIKDETEINLINLRRTIYLTIMSSAGAEEAGHKLLSIMRPGQEAELCGMLVECCKQERASSNTRFYGHLGQRLCGISRAYQAGFEACFARCYAAAHRMGTDELRAADAVPWRSVLGGVRIAEEDTTSSSRIFMKVMFQEMAEQLGVRLLGRRMNDDDEPEVRDALFPRDSAENTRFAVNFFTAVGLGGVTEPARKILSL</sequence>
<keyword evidence="2" id="KW-0810">Translation regulation</keyword>
<dbReference type="InterPro" id="IPR050781">
    <property type="entry name" value="CWC22_splicing_factor"/>
</dbReference>
<evidence type="ECO:0000256" key="3">
    <source>
        <dbReference type="ARBA" id="ARBA00023242"/>
    </source>
</evidence>
<dbReference type="AlphaFoldDB" id="N1R1R3"/>
<proteinExistence type="predicted"/>
<evidence type="ECO:0000313" key="5">
    <source>
        <dbReference type="EnsemblPlants" id="EMT16692"/>
    </source>
</evidence>
<organism evidence="5">
    <name type="scientific">Aegilops tauschii</name>
    <name type="common">Tausch's goatgrass</name>
    <name type="synonym">Aegilops squarrosa</name>
    <dbReference type="NCBI Taxonomy" id="37682"/>
    <lineage>
        <taxon>Eukaryota</taxon>
        <taxon>Viridiplantae</taxon>
        <taxon>Streptophyta</taxon>
        <taxon>Embryophyta</taxon>
        <taxon>Tracheophyta</taxon>
        <taxon>Spermatophyta</taxon>
        <taxon>Magnoliopsida</taxon>
        <taxon>Liliopsida</taxon>
        <taxon>Poales</taxon>
        <taxon>Poaceae</taxon>
        <taxon>BOP clade</taxon>
        <taxon>Pooideae</taxon>
        <taxon>Triticodae</taxon>
        <taxon>Triticeae</taxon>
        <taxon>Triticinae</taxon>
        <taxon>Aegilops</taxon>
    </lineage>
</organism>
<keyword evidence="3" id="KW-0539">Nucleus</keyword>
<dbReference type="PANTHER" id="PTHR18034">
    <property type="entry name" value="CELL CYCLE CONTROL PROTEIN CWF22-RELATED"/>
    <property type="match status" value="1"/>
</dbReference>
<feature type="compositionally biased region" description="Acidic residues" evidence="4">
    <location>
        <begin position="105"/>
        <end position="124"/>
    </location>
</feature>
<dbReference type="EnsemblPlants" id="EMT16692">
    <property type="protein sequence ID" value="EMT16692"/>
    <property type="gene ID" value="F775_22969"/>
</dbReference>
<dbReference type="SMART" id="SM00544">
    <property type="entry name" value="MA3"/>
    <property type="match status" value="1"/>
</dbReference>
<dbReference type="Gene3D" id="1.25.40.180">
    <property type="match status" value="1"/>
</dbReference>
<dbReference type="GO" id="GO:0006417">
    <property type="term" value="P:regulation of translation"/>
    <property type="evidence" value="ECO:0007669"/>
    <property type="project" value="UniProtKB-KW"/>
</dbReference>
<evidence type="ECO:0000256" key="2">
    <source>
        <dbReference type="ARBA" id="ARBA00022845"/>
    </source>
</evidence>
<feature type="region of interest" description="Disordered" evidence="4">
    <location>
        <begin position="101"/>
        <end position="124"/>
    </location>
</feature>
<evidence type="ECO:0000256" key="1">
    <source>
        <dbReference type="ARBA" id="ARBA00004123"/>
    </source>
</evidence>
<dbReference type="PROSITE" id="PS51366">
    <property type="entry name" value="MI"/>
    <property type="match status" value="1"/>
</dbReference>
<dbReference type="Pfam" id="PF02847">
    <property type="entry name" value="MA3"/>
    <property type="match status" value="1"/>
</dbReference>
<dbReference type="GO" id="GO:0000398">
    <property type="term" value="P:mRNA splicing, via spliceosome"/>
    <property type="evidence" value="ECO:0007669"/>
    <property type="project" value="TreeGrafter"/>
</dbReference>
<dbReference type="GO" id="GO:0003723">
    <property type="term" value="F:RNA binding"/>
    <property type="evidence" value="ECO:0007669"/>
    <property type="project" value="TreeGrafter"/>
</dbReference>
<name>N1R1R3_AEGTA</name>
<protein>
    <submittedName>
        <fullName evidence="5">Uncharacterized protein</fullName>
    </submittedName>
</protein>
<dbReference type="GO" id="GO:0071013">
    <property type="term" value="C:catalytic step 2 spliceosome"/>
    <property type="evidence" value="ECO:0007669"/>
    <property type="project" value="TreeGrafter"/>
</dbReference>